<evidence type="ECO:0008006" key="3">
    <source>
        <dbReference type="Google" id="ProtNLM"/>
    </source>
</evidence>
<evidence type="ECO:0000313" key="1">
    <source>
        <dbReference type="EMBL" id="MEC3860040.1"/>
    </source>
</evidence>
<protein>
    <recommendedName>
        <fullName evidence="3">Lipoprotein</fullName>
    </recommendedName>
</protein>
<keyword evidence="2" id="KW-1185">Reference proteome</keyword>
<dbReference type="Proteomes" id="UP001348149">
    <property type="component" value="Unassembled WGS sequence"/>
</dbReference>
<organism evidence="1 2">
    <name type="scientific">Mesobacterium hydrothermale</name>
    <dbReference type="NCBI Taxonomy" id="3111907"/>
    <lineage>
        <taxon>Bacteria</taxon>
        <taxon>Pseudomonadati</taxon>
        <taxon>Pseudomonadota</taxon>
        <taxon>Alphaproteobacteria</taxon>
        <taxon>Rhodobacterales</taxon>
        <taxon>Roseobacteraceae</taxon>
        <taxon>Mesobacterium</taxon>
    </lineage>
</organism>
<proteinExistence type="predicted"/>
<evidence type="ECO:0000313" key="2">
    <source>
        <dbReference type="Proteomes" id="UP001348149"/>
    </source>
</evidence>
<reference evidence="1 2" key="1">
    <citation type="submission" date="2024-01" db="EMBL/GenBank/DDBJ databases">
        <title>Mesobacterium rodlantinim sp. nov., isolated from shallow sea hydrothermal systems off Kueishantao Island.</title>
        <authorList>
            <person name="Su Z."/>
            <person name="Tang K."/>
        </authorList>
    </citation>
    <scope>NUCLEOTIDE SEQUENCE [LARGE SCALE GENOMIC DNA]</scope>
    <source>
        <strain evidence="1 2">TK19101</strain>
    </source>
</reference>
<dbReference type="RefSeq" id="WP_326295667.1">
    <property type="nucleotide sequence ID" value="NZ_JAYLLH010000002.1"/>
</dbReference>
<name>A0ABU6HC63_9RHOB</name>
<sequence>MRTVLIVTGLLALAACGGSKENVHEFDGQIYSGRARAVGKEAPGAFTVAIGPVSKGLTGAREAGRYEATKFCIGYIGTSDVDWQLGPDTPDDALQFDGDKLILRGTCVE</sequence>
<accession>A0ABU6HC63</accession>
<dbReference type="PROSITE" id="PS51257">
    <property type="entry name" value="PROKAR_LIPOPROTEIN"/>
    <property type="match status" value="1"/>
</dbReference>
<gene>
    <name evidence="1" type="ORF">VK792_01970</name>
</gene>
<dbReference type="EMBL" id="JAYLLH010000002">
    <property type="protein sequence ID" value="MEC3860040.1"/>
    <property type="molecule type" value="Genomic_DNA"/>
</dbReference>
<comment type="caution">
    <text evidence="1">The sequence shown here is derived from an EMBL/GenBank/DDBJ whole genome shotgun (WGS) entry which is preliminary data.</text>
</comment>